<feature type="non-terminal residue" evidence="2">
    <location>
        <position position="97"/>
    </location>
</feature>
<evidence type="ECO:0000313" key="3">
    <source>
        <dbReference type="Proteomes" id="UP001328107"/>
    </source>
</evidence>
<evidence type="ECO:0008006" key="4">
    <source>
        <dbReference type="Google" id="ProtNLM"/>
    </source>
</evidence>
<comment type="caution">
    <text evidence="2">The sequence shown here is derived from an EMBL/GenBank/DDBJ whole genome shotgun (WGS) entry which is preliminary data.</text>
</comment>
<keyword evidence="1" id="KW-1133">Transmembrane helix</keyword>
<dbReference type="AlphaFoldDB" id="A0AAN5CVX1"/>
<gene>
    <name evidence="2" type="ORF">PMAYCL1PPCAC_21665</name>
</gene>
<feature type="non-terminal residue" evidence="2">
    <location>
        <position position="1"/>
    </location>
</feature>
<dbReference type="Proteomes" id="UP001328107">
    <property type="component" value="Unassembled WGS sequence"/>
</dbReference>
<feature type="transmembrane region" description="Helical" evidence="1">
    <location>
        <begin position="15"/>
        <end position="41"/>
    </location>
</feature>
<protein>
    <recommendedName>
        <fullName evidence="4">G protein-coupled receptor</fullName>
    </recommendedName>
</protein>
<proteinExistence type="predicted"/>
<dbReference type="InterPro" id="IPR051119">
    <property type="entry name" value="Nematode_SR-like"/>
</dbReference>
<feature type="transmembrane region" description="Helical" evidence="1">
    <location>
        <begin position="61"/>
        <end position="82"/>
    </location>
</feature>
<organism evidence="2 3">
    <name type="scientific">Pristionchus mayeri</name>
    <dbReference type="NCBI Taxonomy" id="1317129"/>
    <lineage>
        <taxon>Eukaryota</taxon>
        <taxon>Metazoa</taxon>
        <taxon>Ecdysozoa</taxon>
        <taxon>Nematoda</taxon>
        <taxon>Chromadorea</taxon>
        <taxon>Rhabditida</taxon>
        <taxon>Rhabditina</taxon>
        <taxon>Diplogasteromorpha</taxon>
        <taxon>Diplogasteroidea</taxon>
        <taxon>Neodiplogasteridae</taxon>
        <taxon>Pristionchus</taxon>
    </lineage>
</organism>
<sequence>QIIITNRSKPTYSSFFFRVFISQAFFDLTYVPSVFLCQMAPQFAIFHELLLSTNGSLWAEWAYAYPYFFLWGQTFGVLLISLQRMLAVAMPFSGAAK</sequence>
<dbReference type="PANTHER" id="PTHR31627:SF42">
    <property type="entry name" value="G_PROTEIN_RECEP_F1_2 DOMAIN-CONTAINING PROTEIN-RELATED"/>
    <property type="match status" value="1"/>
</dbReference>
<reference evidence="3" key="1">
    <citation type="submission" date="2022-10" db="EMBL/GenBank/DDBJ databases">
        <title>Genome assembly of Pristionchus species.</title>
        <authorList>
            <person name="Yoshida K."/>
            <person name="Sommer R.J."/>
        </authorList>
    </citation>
    <scope>NUCLEOTIDE SEQUENCE [LARGE SCALE GENOMIC DNA]</scope>
    <source>
        <strain evidence="3">RS5460</strain>
    </source>
</reference>
<evidence type="ECO:0000256" key="1">
    <source>
        <dbReference type="SAM" id="Phobius"/>
    </source>
</evidence>
<accession>A0AAN5CVX1</accession>
<name>A0AAN5CVX1_9BILA</name>
<dbReference type="EMBL" id="BTRK01000005">
    <property type="protein sequence ID" value="GMR51470.1"/>
    <property type="molecule type" value="Genomic_DNA"/>
</dbReference>
<evidence type="ECO:0000313" key="2">
    <source>
        <dbReference type="EMBL" id="GMR51470.1"/>
    </source>
</evidence>
<dbReference type="Pfam" id="PF10323">
    <property type="entry name" value="7TM_GPCR_Srv"/>
    <property type="match status" value="1"/>
</dbReference>
<dbReference type="PANTHER" id="PTHR31627">
    <property type="entry name" value="SERPENTINE RECEPTOR CLASS GAMMA-RELATED"/>
    <property type="match status" value="1"/>
</dbReference>
<keyword evidence="1" id="KW-0812">Transmembrane</keyword>
<dbReference type="InterPro" id="IPR019426">
    <property type="entry name" value="7TM_GPCR_serpentine_rcpt_Srv"/>
</dbReference>
<keyword evidence="3" id="KW-1185">Reference proteome</keyword>
<keyword evidence="1" id="KW-0472">Membrane</keyword>